<organism evidence="1 2">
    <name type="scientific">Gossypium gossypioides</name>
    <name type="common">Mexican cotton</name>
    <name type="synonym">Selera gossypioides</name>
    <dbReference type="NCBI Taxonomy" id="34282"/>
    <lineage>
        <taxon>Eukaryota</taxon>
        <taxon>Viridiplantae</taxon>
        <taxon>Streptophyta</taxon>
        <taxon>Embryophyta</taxon>
        <taxon>Tracheophyta</taxon>
        <taxon>Spermatophyta</taxon>
        <taxon>Magnoliopsida</taxon>
        <taxon>eudicotyledons</taxon>
        <taxon>Gunneridae</taxon>
        <taxon>Pentapetalae</taxon>
        <taxon>rosids</taxon>
        <taxon>malvids</taxon>
        <taxon>Malvales</taxon>
        <taxon>Malvaceae</taxon>
        <taxon>Malvoideae</taxon>
        <taxon>Gossypium</taxon>
    </lineage>
</organism>
<evidence type="ECO:0000313" key="1">
    <source>
        <dbReference type="EMBL" id="MBA0742565.1"/>
    </source>
</evidence>
<evidence type="ECO:0000313" key="2">
    <source>
        <dbReference type="Proteomes" id="UP000593579"/>
    </source>
</evidence>
<dbReference type="Proteomes" id="UP000593579">
    <property type="component" value="Unassembled WGS sequence"/>
</dbReference>
<dbReference type="AlphaFoldDB" id="A0A7J9C2T5"/>
<sequence length="30" mass="3488">MRRKQVANLSHWKKLTLMVSLEPTPTNPNP</sequence>
<keyword evidence="2" id="KW-1185">Reference proteome</keyword>
<gene>
    <name evidence="1" type="ORF">Gogos_015613</name>
</gene>
<name>A0A7J9C2T5_GOSGO</name>
<protein>
    <submittedName>
        <fullName evidence="1">Uncharacterized protein</fullName>
    </submittedName>
</protein>
<reference evidence="1 2" key="1">
    <citation type="journal article" date="2019" name="Genome Biol. Evol.">
        <title>Insights into the evolution of the New World diploid cottons (Gossypium, subgenus Houzingenia) based on genome sequencing.</title>
        <authorList>
            <person name="Grover C.E."/>
            <person name="Arick M.A. 2nd"/>
            <person name="Thrash A."/>
            <person name="Conover J.L."/>
            <person name="Sanders W.S."/>
            <person name="Peterson D.G."/>
            <person name="Frelichowski J.E."/>
            <person name="Scheffler J.A."/>
            <person name="Scheffler B.E."/>
            <person name="Wendel J.F."/>
        </authorList>
    </citation>
    <scope>NUCLEOTIDE SEQUENCE [LARGE SCALE GENOMIC DNA]</scope>
    <source>
        <strain evidence="1">5</strain>
        <tissue evidence="1">Leaf</tissue>
    </source>
</reference>
<dbReference type="EMBL" id="JABEZY010000007">
    <property type="protein sequence ID" value="MBA0742565.1"/>
    <property type="molecule type" value="Genomic_DNA"/>
</dbReference>
<proteinExistence type="predicted"/>
<dbReference type="OrthoDB" id="1903947at2759"/>
<accession>A0A7J9C2T5</accession>
<comment type="caution">
    <text evidence="1">The sequence shown here is derived from an EMBL/GenBank/DDBJ whole genome shotgun (WGS) entry which is preliminary data.</text>
</comment>